<dbReference type="PROSITE" id="PS51412">
    <property type="entry name" value="MACPF_2"/>
    <property type="match status" value="1"/>
</dbReference>
<sequence length="720" mass="79207">MGTGQDQDEVTLNLLERVDRLEREKEQLLKVNNGRDNVTRQSKIWAWVAGLSLVATAVLAVNLVLAKQSATDSTTHERRRDVGEWGSNRPWNFNSDNQVDGFSPLLDPGFKRQANRGNGGRGDDDEEGGFDPEFNDWRPQYQGVQYDDSNPECTGLGLFKGTFPDMDYGFMGYNILKGYPLEIGHDPGFTLPIFAADYNDGFQTADCLWSIPQGYILLPDVSCITSFSSEIIESTRALSETLETKAKVKGSGWGSKFSASTGYKSASSELESGQSVYIVSSASCDYYYMKLKEYDLPPFDSLFVEWILRLNNTDDDNTYLDFFANYGTHYIQEASFGASFTYEYKMDSSTYESETSSGVDVAVSASYSGAVKSKTTSRTLTVGAPPPSDGDTLTWAAEVKQNPLPVSYDLESIENLFTELFMGPGTYMENYTIDYDAIKTKIENTKKTYCEQLKSEGVVNDCSDYISGITLDNTKLSGDYTSYSNIETSGACIDLCYDLTDCEAVDYCDVCGSSDTFYRVCRVHMASAVDSGSYDEDWESTILLPNVASPVILRDTGISGVERALNDGTVSNAYDCFTQCAEDSYCVAFSFCPCEGLNQKCYLYSETLSYLTTQVNTTSYFLSDDAKLTTSLLFSLSTTESLWSGPYCGDDSDCLMDNTQCYDGACLCTAGYYYSVGSDACVSSCSEASLQSTYVGPYTDLALSGTNVTSASTVQECLDD</sequence>
<dbReference type="AlphaFoldDB" id="A0ABD0KAT5"/>
<feature type="non-terminal residue" evidence="10">
    <location>
        <position position="720"/>
    </location>
</feature>
<evidence type="ECO:0000256" key="2">
    <source>
        <dbReference type="ARBA" id="ARBA00004613"/>
    </source>
</evidence>
<evidence type="ECO:0000256" key="4">
    <source>
        <dbReference type="ARBA" id="ARBA00022737"/>
    </source>
</evidence>
<reference evidence="10 11" key="1">
    <citation type="journal article" date="2023" name="Sci. Data">
        <title>Genome assembly of the Korean intertidal mud-creeper Batillaria attramentaria.</title>
        <authorList>
            <person name="Patra A.K."/>
            <person name="Ho P.T."/>
            <person name="Jun S."/>
            <person name="Lee S.J."/>
            <person name="Kim Y."/>
            <person name="Won Y.J."/>
        </authorList>
    </citation>
    <scope>NUCLEOTIDE SEQUENCE [LARGE SCALE GENOMIC DNA]</scope>
    <source>
        <strain evidence="10">Wonlab-2016</strain>
    </source>
</reference>
<dbReference type="InterPro" id="IPR020864">
    <property type="entry name" value="MACPF"/>
</dbReference>
<proteinExistence type="predicted"/>
<feature type="compositionally biased region" description="Basic and acidic residues" evidence="7">
    <location>
        <begin position="74"/>
        <end position="83"/>
    </location>
</feature>
<keyword evidence="5 8" id="KW-0472">Membrane</keyword>
<feature type="region of interest" description="Disordered" evidence="7">
    <location>
        <begin position="70"/>
        <end position="90"/>
    </location>
</feature>
<dbReference type="GO" id="GO:0016020">
    <property type="term" value="C:membrane"/>
    <property type="evidence" value="ECO:0007669"/>
    <property type="project" value="UniProtKB-SubCell"/>
</dbReference>
<evidence type="ECO:0000256" key="3">
    <source>
        <dbReference type="ARBA" id="ARBA00022525"/>
    </source>
</evidence>
<evidence type="ECO:0000256" key="6">
    <source>
        <dbReference type="ARBA" id="ARBA00023157"/>
    </source>
</evidence>
<keyword evidence="8" id="KW-0812">Transmembrane</keyword>
<organism evidence="10 11">
    <name type="scientific">Batillaria attramentaria</name>
    <dbReference type="NCBI Taxonomy" id="370345"/>
    <lineage>
        <taxon>Eukaryota</taxon>
        <taxon>Metazoa</taxon>
        <taxon>Spiralia</taxon>
        <taxon>Lophotrochozoa</taxon>
        <taxon>Mollusca</taxon>
        <taxon>Gastropoda</taxon>
        <taxon>Caenogastropoda</taxon>
        <taxon>Sorbeoconcha</taxon>
        <taxon>Cerithioidea</taxon>
        <taxon>Batillariidae</taxon>
        <taxon>Batillaria</taxon>
    </lineage>
</organism>
<evidence type="ECO:0000256" key="1">
    <source>
        <dbReference type="ARBA" id="ARBA00004370"/>
    </source>
</evidence>
<dbReference type="EMBL" id="JACVVK020000214">
    <property type="protein sequence ID" value="KAK7484177.1"/>
    <property type="molecule type" value="Genomic_DNA"/>
</dbReference>
<dbReference type="Pfam" id="PF01823">
    <property type="entry name" value="MACPF"/>
    <property type="match status" value="1"/>
</dbReference>
<protein>
    <recommendedName>
        <fullName evidence="9">MACPF domain-containing protein</fullName>
    </recommendedName>
</protein>
<keyword evidence="3" id="KW-0964">Secreted</keyword>
<dbReference type="Proteomes" id="UP001519460">
    <property type="component" value="Unassembled WGS sequence"/>
</dbReference>
<evidence type="ECO:0000256" key="5">
    <source>
        <dbReference type="ARBA" id="ARBA00023136"/>
    </source>
</evidence>
<keyword evidence="6" id="KW-1015">Disulfide bond</keyword>
<name>A0ABD0KAT5_9CAEN</name>
<dbReference type="PROSITE" id="PS00279">
    <property type="entry name" value="MACPF_1"/>
    <property type="match status" value="1"/>
</dbReference>
<dbReference type="Gene3D" id="3.50.4.10">
    <property type="entry name" value="Hepatocyte Growth Factor"/>
    <property type="match status" value="1"/>
</dbReference>
<dbReference type="GO" id="GO:0005576">
    <property type="term" value="C:extracellular region"/>
    <property type="evidence" value="ECO:0007669"/>
    <property type="project" value="UniProtKB-SubCell"/>
</dbReference>
<evidence type="ECO:0000313" key="11">
    <source>
        <dbReference type="Proteomes" id="UP001519460"/>
    </source>
</evidence>
<feature type="region of interest" description="Disordered" evidence="7">
    <location>
        <begin position="104"/>
        <end position="130"/>
    </location>
</feature>
<dbReference type="SMART" id="SM00223">
    <property type="entry name" value="APPLE"/>
    <property type="match status" value="1"/>
</dbReference>
<keyword evidence="11" id="KW-1185">Reference proteome</keyword>
<dbReference type="InterPro" id="IPR000177">
    <property type="entry name" value="Apple"/>
</dbReference>
<accession>A0ABD0KAT5</accession>
<evidence type="ECO:0000256" key="8">
    <source>
        <dbReference type="SAM" id="Phobius"/>
    </source>
</evidence>
<dbReference type="SMART" id="SM00457">
    <property type="entry name" value="MACPF"/>
    <property type="match status" value="1"/>
</dbReference>
<evidence type="ECO:0000256" key="7">
    <source>
        <dbReference type="SAM" id="MobiDB-lite"/>
    </source>
</evidence>
<evidence type="ECO:0000313" key="10">
    <source>
        <dbReference type="EMBL" id="KAK7484177.1"/>
    </source>
</evidence>
<keyword evidence="4" id="KW-0677">Repeat</keyword>
<dbReference type="InterPro" id="IPR020863">
    <property type="entry name" value="MACPF_CS"/>
</dbReference>
<keyword evidence="8" id="KW-1133">Transmembrane helix</keyword>
<comment type="subcellular location">
    <subcellularLocation>
        <location evidence="1">Membrane</location>
    </subcellularLocation>
    <subcellularLocation>
        <location evidence="2">Secreted</location>
    </subcellularLocation>
</comment>
<gene>
    <name evidence="10" type="ORF">BaRGS_00024547</name>
</gene>
<feature type="domain" description="MACPF" evidence="9">
    <location>
        <begin position="149"/>
        <end position="501"/>
    </location>
</feature>
<evidence type="ECO:0000259" key="9">
    <source>
        <dbReference type="PROSITE" id="PS51412"/>
    </source>
</evidence>
<feature type="transmembrane region" description="Helical" evidence="8">
    <location>
        <begin position="44"/>
        <end position="65"/>
    </location>
</feature>
<comment type="caution">
    <text evidence="10">The sequence shown here is derived from an EMBL/GenBank/DDBJ whole genome shotgun (WGS) entry which is preliminary data.</text>
</comment>